<dbReference type="PANTHER" id="PTHR43343">
    <property type="entry name" value="PEPTIDASE S12"/>
    <property type="match status" value="1"/>
</dbReference>
<dbReference type="InterPro" id="IPR051201">
    <property type="entry name" value="Chloro_Bact_Ser_Proteases"/>
</dbReference>
<evidence type="ECO:0000256" key="1">
    <source>
        <dbReference type="ARBA" id="ARBA00022670"/>
    </source>
</evidence>
<dbReference type="SUPFAM" id="SSF50494">
    <property type="entry name" value="Trypsin-like serine proteases"/>
    <property type="match status" value="1"/>
</dbReference>
<dbReference type="EMBL" id="CDOD01000008">
    <property type="protein sequence ID" value="CEN33365.1"/>
    <property type="molecule type" value="Genomic_DNA"/>
</dbReference>
<dbReference type="SUPFAM" id="SSF69635">
    <property type="entry name" value="Type III secretory system chaperone-like"/>
    <property type="match status" value="1"/>
</dbReference>
<dbReference type="Gene3D" id="3.30.1460.10">
    <property type="match status" value="1"/>
</dbReference>
<dbReference type="PANTHER" id="PTHR43343:SF3">
    <property type="entry name" value="PROTEASE DO-LIKE 8, CHLOROPLASTIC"/>
    <property type="match status" value="1"/>
</dbReference>
<dbReference type="PRINTS" id="PR00834">
    <property type="entry name" value="PROTEASES2C"/>
</dbReference>
<dbReference type="AlphaFoldDB" id="A0A0B7H1W3"/>
<evidence type="ECO:0000256" key="2">
    <source>
        <dbReference type="ARBA" id="ARBA00022801"/>
    </source>
</evidence>
<dbReference type="GO" id="GO:0006508">
    <property type="term" value="P:proteolysis"/>
    <property type="evidence" value="ECO:0007669"/>
    <property type="project" value="UniProtKB-KW"/>
</dbReference>
<proteinExistence type="predicted"/>
<dbReference type="Gene3D" id="2.40.10.120">
    <property type="match status" value="1"/>
</dbReference>
<dbReference type="CDD" id="cd17036">
    <property type="entry name" value="T3SC_YbjN-like_1"/>
    <property type="match status" value="1"/>
</dbReference>
<dbReference type="eggNOG" id="COG0265">
    <property type="taxonomic scope" value="Bacteria"/>
</dbReference>
<dbReference type="InterPro" id="IPR009003">
    <property type="entry name" value="Peptidase_S1_PA"/>
</dbReference>
<sequence>MLGYSDKRFQLVMQIKIEKMEQHKKYIYKVITSEGTGSGFAVKGHNFLITNYHVVEGTKQLAIEDQERNRYLGDVVMVNPQLDLAFVRVDELPLSDSSITIDDDLEITNTQKIFINGFPFGMPFTITEGIISSTNQPMNNRHYIQTDAAVNPGNSGGPMLNQAGVLVGVTTSKFNNADNVGFGIRFNEIIKEINDFNFSDKLYRVKCNSCDHFIETPTKFCPHCGNKIDISVFEEFEKSPFEEFIESAIEGMGANPVLCRAGRDTWEFHQGSALIRMFVYQRNYLIVTSPLVKLPKQNLKVIYEYMLSHPYAPYHFGVSDSIVYISYRVHMSDVFSDDAERIKGYVRDIPQLADDLDNMLVEKYGCEFSIDAKVN</sequence>
<reference evidence="4" key="1">
    <citation type="submission" date="2015-01" db="EMBL/GenBank/DDBJ databases">
        <authorList>
            <person name="MANFREDI Pablo"/>
        </authorList>
    </citation>
    <scope>NUCLEOTIDE SEQUENCE [LARGE SCALE GENOMIC DNA]</scope>
    <source>
        <strain evidence="4">Ccyn2B</strain>
    </source>
</reference>
<dbReference type="InterPro" id="IPR001940">
    <property type="entry name" value="Peptidase_S1C"/>
</dbReference>
<protein>
    <submittedName>
        <fullName evidence="3">Peptidase S1 and S6 chymotrypsin/Hap</fullName>
    </submittedName>
</protein>
<dbReference type="STRING" id="28189.CCYN74_30086"/>
<organism evidence="3 4">
    <name type="scientific">Capnocytophaga cynodegmi</name>
    <dbReference type="NCBI Taxonomy" id="28189"/>
    <lineage>
        <taxon>Bacteria</taxon>
        <taxon>Pseudomonadati</taxon>
        <taxon>Bacteroidota</taxon>
        <taxon>Flavobacteriia</taxon>
        <taxon>Flavobacteriales</taxon>
        <taxon>Flavobacteriaceae</taxon>
        <taxon>Capnocytophaga</taxon>
    </lineage>
</organism>
<keyword evidence="4" id="KW-1185">Reference proteome</keyword>
<dbReference type="Pfam" id="PF13365">
    <property type="entry name" value="Trypsin_2"/>
    <property type="match status" value="1"/>
</dbReference>
<gene>
    <name evidence="3" type="ORF">CCYN2B_160041</name>
</gene>
<keyword evidence="1" id="KW-0645">Protease</keyword>
<evidence type="ECO:0000313" key="3">
    <source>
        <dbReference type="EMBL" id="CEN33365.1"/>
    </source>
</evidence>
<dbReference type="Proteomes" id="UP000038055">
    <property type="component" value="Unassembled WGS sequence"/>
</dbReference>
<name>A0A0B7H1W3_9FLAO</name>
<accession>A0A0B7H1W3</accession>
<dbReference type="GO" id="GO:0004252">
    <property type="term" value="F:serine-type endopeptidase activity"/>
    <property type="evidence" value="ECO:0007669"/>
    <property type="project" value="InterPro"/>
</dbReference>
<evidence type="ECO:0000313" key="4">
    <source>
        <dbReference type="Proteomes" id="UP000038055"/>
    </source>
</evidence>
<keyword evidence="2" id="KW-0378">Hydrolase</keyword>